<comment type="caution">
    <text evidence="1">The sequence shown here is derived from an EMBL/GenBank/DDBJ whole genome shotgun (WGS) entry which is preliminary data.</text>
</comment>
<dbReference type="Proteomes" id="UP001519332">
    <property type="component" value="Unassembled WGS sequence"/>
</dbReference>
<reference evidence="1 2" key="1">
    <citation type="submission" date="2021-03" db="EMBL/GenBank/DDBJ databases">
        <title>Sequencing the genomes of 1000 actinobacteria strains.</title>
        <authorList>
            <person name="Klenk H.-P."/>
        </authorList>
    </citation>
    <scope>NUCLEOTIDE SEQUENCE [LARGE SCALE GENOMIC DNA]</scope>
    <source>
        <strain evidence="1 2">DSM 46670</strain>
    </source>
</reference>
<gene>
    <name evidence="1" type="ORF">JOF56_003951</name>
</gene>
<keyword evidence="2" id="KW-1185">Reference proteome</keyword>
<protein>
    <submittedName>
        <fullName evidence="1">Uncharacterized protein</fullName>
    </submittedName>
</protein>
<accession>A0ABS4TGL0</accession>
<evidence type="ECO:0000313" key="1">
    <source>
        <dbReference type="EMBL" id="MBP2323566.1"/>
    </source>
</evidence>
<sequence>MTDKPLTGHFPELTQEDLDVDECKARAAADVLGGVLVEFHSWHIELEEVVDALERSVPRSERAAEAHRRLAAALDTCEAVVCSLSDARDVFDARWPRRATPSSSPRPA</sequence>
<dbReference type="RefSeq" id="WP_209640152.1">
    <property type="nucleotide sequence ID" value="NZ_JAGINW010000001.1"/>
</dbReference>
<evidence type="ECO:0000313" key="2">
    <source>
        <dbReference type="Proteomes" id="UP001519332"/>
    </source>
</evidence>
<proteinExistence type="predicted"/>
<dbReference type="EMBL" id="JAGINW010000001">
    <property type="protein sequence ID" value="MBP2323566.1"/>
    <property type="molecule type" value="Genomic_DNA"/>
</dbReference>
<name>A0ABS4TGL0_9PSEU</name>
<organism evidence="1 2">
    <name type="scientific">Kibdelosporangium banguiense</name>
    <dbReference type="NCBI Taxonomy" id="1365924"/>
    <lineage>
        <taxon>Bacteria</taxon>
        <taxon>Bacillati</taxon>
        <taxon>Actinomycetota</taxon>
        <taxon>Actinomycetes</taxon>
        <taxon>Pseudonocardiales</taxon>
        <taxon>Pseudonocardiaceae</taxon>
        <taxon>Kibdelosporangium</taxon>
    </lineage>
</organism>